<gene>
    <name evidence="1" type="ORF">X801_08587</name>
</gene>
<keyword evidence="2" id="KW-1185">Reference proteome</keyword>
<accession>A0A1S8WMK9</accession>
<dbReference type="Proteomes" id="UP000243686">
    <property type="component" value="Unassembled WGS sequence"/>
</dbReference>
<protein>
    <submittedName>
        <fullName evidence="1">Uncharacterized protein</fullName>
    </submittedName>
</protein>
<evidence type="ECO:0000313" key="1">
    <source>
        <dbReference type="EMBL" id="OON15604.1"/>
    </source>
</evidence>
<proteinExistence type="predicted"/>
<sequence length="53" mass="5710">MQTQPQHPPILLTRLGVHASSSVGYRPVAPAGNSCWLDTGLHSHPSSRTHGRL</sequence>
<evidence type="ECO:0000313" key="2">
    <source>
        <dbReference type="Proteomes" id="UP000243686"/>
    </source>
</evidence>
<reference evidence="1 2" key="1">
    <citation type="submission" date="2015-03" db="EMBL/GenBank/DDBJ databases">
        <title>Draft genome of the nematode, Opisthorchis viverrini.</title>
        <authorList>
            <person name="Mitreva M."/>
        </authorList>
    </citation>
    <scope>NUCLEOTIDE SEQUENCE [LARGE SCALE GENOMIC DNA]</scope>
    <source>
        <strain evidence="1">Khon Kaen</strain>
    </source>
</reference>
<organism evidence="1 2">
    <name type="scientific">Opisthorchis viverrini</name>
    <name type="common">Southeast Asian liver fluke</name>
    <dbReference type="NCBI Taxonomy" id="6198"/>
    <lineage>
        <taxon>Eukaryota</taxon>
        <taxon>Metazoa</taxon>
        <taxon>Spiralia</taxon>
        <taxon>Lophotrochozoa</taxon>
        <taxon>Platyhelminthes</taxon>
        <taxon>Trematoda</taxon>
        <taxon>Digenea</taxon>
        <taxon>Opisthorchiida</taxon>
        <taxon>Opisthorchiata</taxon>
        <taxon>Opisthorchiidae</taxon>
        <taxon>Opisthorchis</taxon>
    </lineage>
</organism>
<name>A0A1S8WMK9_OPIVI</name>
<dbReference type="EMBL" id="KV903252">
    <property type="protein sequence ID" value="OON15604.1"/>
    <property type="molecule type" value="Genomic_DNA"/>
</dbReference>
<dbReference type="AlphaFoldDB" id="A0A1S8WMK9"/>